<dbReference type="Proteomes" id="UP000870292">
    <property type="component" value="Unassembled WGS sequence"/>
</dbReference>
<reference evidence="2" key="1">
    <citation type="journal article" date="2018" name="Genome Biol.">
        <title>SKESA: strategic k-mer extension for scrupulous assemblies.</title>
        <authorList>
            <person name="Souvorov A."/>
            <person name="Agarwala R."/>
            <person name="Lipman D.J."/>
        </authorList>
    </citation>
    <scope>NUCLEOTIDE SEQUENCE</scope>
    <source>
        <strain evidence="2">Escherichia coli</strain>
    </source>
</reference>
<dbReference type="AlphaFoldDB" id="A0A8H9W158"/>
<dbReference type="InterPro" id="IPR007345">
    <property type="entry name" value="Polysacch_pyruvyl_Trfase"/>
</dbReference>
<sequence length="309" mass="36374">MTTLLFGYFDLNFGDDWLIHEFINQYHKDNVILVVSDENLYLPFKHDIRFRKVSDLGKIKAFLQSDEICIVGGSMFQDSKHWFSHYLKLYIYLLIARILGKKNYVIGCNLNAIKNKKLNMLLKLLYKQVDHFRVRDSNSVKILNKDYNINEALISVKPDLADKSKLSLTVTKEDSCAVSIINNKNTDKKKYYNWLTSNFKELRSKGIYHFKLFGFDSGAESDEKSINDFLVLKRHLFTDCTFTIIIYNGNVDEFIMKWSTSKYALCTRFHSYILARNCKQNFRVFCYSNKIVEYIKTHSPFEMEYVDVA</sequence>
<proteinExistence type="predicted"/>
<gene>
    <name evidence="2" type="ORF">J0541_003779</name>
</gene>
<evidence type="ECO:0000259" key="1">
    <source>
        <dbReference type="Pfam" id="PF04230"/>
    </source>
</evidence>
<protein>
    <submittedName>
        <fullName evidence="2">Polysaccharide pyruvyl transferase family protein</fullName>
    </submittedName>
</protein>
<dbReference type="GO" id="GO:0016740">
    <property type="term" value="F:transferase activity"/>
    <property type="evidence" value="ECO:0007669"/>
    <property type="project" value="UniProtKB-KW"/>
</dbReference>
<keyword evidence="2" id="KW-0808">Transferase</keyword>
<reference evidence="2" key="2">
    <citation type="submission" date="2021-03" db="EMBL/GenBank/DDBJ databases">
        <authorList>
            <consortium name="NCBI Pathogen Detection Project"/>
        </authorList>
    </citation>
    <scope>NUCLEOTIDE SEQUENCE</scope>
    <source>
        <strain evidence="2">Escherichia coli</strain>
    </source>
</reference>
<dbReference type="PANTHER" id="PTHR36836:SF1">
    <property type="entry name" value="COLANIC ACID BIOSYNTHESIS PROTEIN WCAK"/>
    <property type="match status" value="1"/>
</dbReference>
<organism evidence="2">
    <name type="scientific">Escherichia coli</name>
    <dbReference type="NCBI Taxonomy" id="562"/>
    <lineage>
        <taxon>Bacteria</taxon>
        <taxon>Pseudomonadati</taxon>
        <taxon>Pseudomonadota</taxon>
        <taxon>Gammaproteobacteria</taxon>
        <taxon>Enterobacterales</taxon>
        <taxon>Enterobacteriaceae</taxon>
        <taxon>Escherichia</taxon>
    </lineage>
</organism>
<evidence type="ECO:0000313" key="2">
    <source>
        <dbReference type="EMBL" id="HBB1574799.1"/>
    </source>
</evidence>
<name>A0A8H9W158_ECOLX</name>
<dbReference type="Pfam" id="PF04230">
    <property type="entry name" value="PS_pyruv_trans"/>
    <property type="match status" value="1"/>
</dbReference>
<dbReference type="EMBL" id="DADUEU010000026">
    <property type="protein sequence ID" value="HBB1574799.1"/>
    <property type="molecule type" value="Genomic_DNA"/>
</dbReference>
<feature type="domain" description="Polysaccharide pyruvyl transferase" evidence="1">
    <location>
        <begin position="12"/>
        <end position="282"/>
    </location>
</feature>
<dbReference type="PANTHER" id="PTHR36836">
    <property type="entry name" value="COLANIC ACID BIOSYNTHESIS PROTEIN WCAK"/>
    <property type="match status" value="1"/>
</dbReference>
<accession>A0A8H9W158</accession>
<comment type="caution">
    <text evidence="2">The sequence shown here is derived from an EMBL/GenBank/DDBJ whole genome shotgun (WGS) entry which is preliminary data.</text>
</comment>